<comment type="caution">
    <text evidence="13">The sequence shown here is derived from an EMBL/GenBank/DDBJ whole genome shotgun (WGS) entry which is preliminary data.</text>
</comment>
<keyword evidence="5 12" id="KW-0812">Transmembrane</keyword>
<dbReference type="EC" id="2.3.2.27" evidence="3"/>
<dbReference type="PANTHER" id="PTHR46905:SF7">
    <property type="entry name" value="RING-H2 FINGER PROTEIN ATL78"/>
    <property type="match status" value="1"/>
</dbReference>
<keyword evidence="8" id="KW-0862">Zinc</keyword>
<dbReference type="EMBL" id="JBBPBM010000032">
    <property type="protein sequence ID" value="KAK8533842.1"/>
    <property type="molecule type" value="Genomic_DNA"/>
</dbReference>
<reference evidence="13 14" key="1">
    <citation type="journal article" date="2024" name="G3 (Bethesda)">
        <title>Genome assembly of Hibiscus sabdariffa L. provides insights into metabolisms of medicinal natural products.</title>
        <authorList>
            <person name="Kim T."/>
        </authorList>
    </citation>
    <scope>NUCLEOTIDE SEQUENCE [LARGE SCALE GENOMIC DNA]</scope>
    <source>
        <strain evidence="13">TK-2024</strain>
        <tissue evidence="13">Old leaves</tissue>
    </source>
</reference>
<comment type="subcellular location">
    <subcellularLocation>
        <location evidence="2">Membrane</location>
        <topology evidence="2">Single-pass membrane protein</topology>
    </subcellularLocation>
</comment>
<keyword evidence="7" id="KW-0833">Ubl conjugation pathway</keyword>
<keyword evidence="6" id="KW-0479">Metal-binding</keyword>
<keyword evidence="14" id="KW-1185">Reference proteome</keyword>
<evidence type="ECO:0000256" key="7">
    <source>
        <dbReference type="ARBA" id="ARBA00022786"/>
    </source>
</evidence>
<dbReference type="Proteomes" id="UP001472677">
    <property type="component" value="Unassembled WGS sequence"/>
</dbReference>
<organism evidence="13 14">
    <name type="scientific">Hibiscus sabdariffa</name>
    <name type="common">roselle</name>
    <dbReference type="NCBI Taxonomy" id="183260"/>
    <lineage>
        <taxon>Eukaryota</taxon>
        <taxon>Viridiplantae</taxon>
        <taxon>Streptophyta</taxon>
        <taxon>Embryophyta</taxon>
        <taxon>Tracheophyta</taxon>
        <taxon>Spermatophyta</taxon>
        <taxon>Magnoliopsida</taxon>
        <taxon>eudicotyledons</taxon>
        <taxon>Gunneridae</taxon>
        <taxon>Pentapetalae</taxon>
        <taxon>rosids</taxon>
        <taxon>malvids</taxon>
        <taxon>Malvales</taxon>
        <taxon>Malvaceae</taxon>
        <taxon>Malvoideae</taxon>
        <taxon>Hibiscus</taxon>
    </lineage>
</organism>
<dbReference type="PANTHER" id="PTHR46905">
    <property type="entry name" value="RING-H2 FINGER PROTEIN ATL78"/>
    <property type="match status" value="1"/>
</dbReference>
<proteinExistence type="inferred from homology"/>
<evidence type="ECO:0000313" key="14">
    <source>
        <dbReference type="Proteomes" id="UP001472677"/>
    </source>
</evidence>
<protein>
    <recommendedName>
        <fullName evidence="3">RING-type E3 ubiquitin transferase</fullName>
        <ecNumber evidence="3">2.3.2.27</ecNumber>
    </recommendedName>
</protein>
<evidence type="ECO:0000256" key="6">
    <source>
        <dbReference type="ARBA" id="ARBA00022723"/>
    </source>
</evidence>
<evidence type="ECO:0000256" key="5">
    <source>
        <dbReference type="ARBA" id="ARBA00022692"/>
    </source>
</evidence>
<sequence>MSISISTLALYGLLGEFHSIRLLLSTPPFQTPTASAPLIPKTHQNSSDPYTGTNSFDANIVMVLSVLLCALICSLGLNSIIRCALRCMNIVVSESGATTLGRLANRGVKRKALKTFPTVNYSTDLNLPGLES</sequence>
<evidence type="ECO:0000256" key="8">
    <source>
        <dbReference type="ARBA" id="ARBA00022833"/>
    </source>
</evidence>
<comment type="catalytic activity">
    <reaction evidence="1">
        <text>S-ubiquitinyl-[E2 ubiquitin-conjugating enzyme]-L-cysteine + [acceptor protein]-L-lysine = [E2 ubiquitin-conjugating enzyme]-L-cysteine + N(6)-ubiquitinyl-[acceptor protein]-L-lysine.</text>
        <dbReference type="EC" id="2.3.2.27"/>
    </reaction>
</comment>
<evidence type="ECO:0000313" key="13">
    <source>
        <dbReference type="EMBL" id="KAK8533842.1"/>
    </source>
</evidence>
<evidence type="ECO:0000256" key="11">
    <source>
        <dbReference type="ARBA" id="ARBA00024209"/>
    </source>
</evidence>
<comment type="similarity">
    <text evidence="11">Belongs to the RING-type zinc finger family. ATL subfamily.</text>
</comment>
<evidence type="ECO:0000256" key="12">
    <source>
        <dbReference type="SAM" id="Phobius"/>
    </source>
</evidence>
<keyword evidence="10 12" id="KW-0472">Membrane</keyword>
<keyword evidence="9 12" id="KW-1133">Transmembrane helix</keyword>
<keyword evidence="4" id="KW-0808">Transferase</keyword>
<gene>
    <name evidence="13" type="ORF">V6N12_047245</name>
</gene>
<evidence type="ECO:0000256" key="2">
    <source>
        <dbReference type="ARBA" id="ARBA00004167"/>
    </source>
</evidence>
<evidence type="ECO:0000256" key="4">
    <source>
        <dbReference type="ARBA" id="ARBA00022679"/>
    </source>
</evidence>
<accession>A0ABR2DAC0</accession>
<evidence type="ECO:0000256" key="1">
    <source>
        <dbReference type="ARBA" id="ARBA00000900"/>
    </source>
</evidence>
<dbReference type="InterPro" id="IPR044602">
    <property type="entry name" value="ATL10/ATL72-79-like"/>
</dbReference>
<feature type="transmembrane region" description="Helical" evidence="12">
    <location>
        <begin position="60"/>
        <end position="81"/>
    </location>
</feature>
<name>A0ABR2DAC0_9ROSI</name>
<evidence type="ECO:0000256" key="10">
    <source>
        <dbReference type="ARBA" id="ARBA00023136"/>
    </source>
</evidence>
<evidence type="ECO:0000256" key="9">
    <source>
        <dbReference type="ARBA" id="ARBA00022989"/>
    </source>
</evidence>
<evidence type="ECO:0000256" key="3">
    <source>
        <dbReference type="ARBA" id="ARBA00012483"/>
    </source>
</evidence>